<dbReference type="Proteomes" id="UP000593567">
    <property type="component" value="Unassembled WGS sequence"/>
</dbReference>
<organism evidence="1 2">
    <name type="scientific">Bugula neritina</name>
    <name type="common">Brown bryozoan</name>
    <name type="synonym">Sertularia neritina</name>
    <dbReference type="NCBI Taxonomy" id="10212"/>
    <lineage>
        <taxon>Eukaryota</taxon>
        <taxon>Metazoa</taxon>
        <taxon>Spiralia</taxon>
        <taxon>Lophotrochozoa</taxon>
        <taxon>Bryozoa</taxon>
        <taxon>Gymnolaemata</taxon>
        <taxon>Cheilostomatida</taxon>
        <taxon>Flustrina</taxon>
        <taxon>Buguloidea</taxon>
        <taxon>Bugulidae</taxon>
        <taxon>Bugula</taxon>
    </lineage>
</organism>
<sequence>MLQTNGLVTVCGREYRLKTKEMKDFVKQYTQEDKYDLHLEENTDTTRLLLQSSKPKSRNNMWRGKNSLSSIFISQYLHPKHFMT</sequence>
<keyword evidence="2" id="KW-1185">Reference proteome</keyword>
<name>A0A7J7ISN8_BUGNE</name>
<protein>
    <submittedName>
        <fullName evidence="1">Uncharacterized protein</fullName>
    </submittedName>
</protein>
<comment type="caution">
    <text evidence="1">The sequence shown here is derived from an EMBL/GenBank/DDBJ whole genome shotgun (WGS) entry which is preliminary data.</text>
</comment>
<accession>A0A7J7ISN8</accession>
<proteinExistence type="predicted"/>
<gene>
    <name evidence="1" type="ORF">EB796_025285</name>
</gene>
<evidence type="ECO:0000313" key="1">
    <source>
        <dbReference type="EMBL" id="KAF6016401.1"/>
    </source>
</evidence>
<reference evidence="1" key="1">
    <citation type="submission" date="2020-06" db="EMBL/GenBank/DDBJ databases">
        <title>Draft genome of Bugula neritina, a colonial animal packing powerful symbionts and potential medicines.</title>
        <authorList>
            <person name="Rayko M."/>
        </authorList>
    </citation>
    <scope>NUCLEOTIDE SEQUENCE [LARGE SCALE GENOMIC DNA]</scope>
    <source>
        <strain evidence="1">Kwan_BN1</strain>
    </source>
</reference>
<dbReference type="EMBL" id="VXIV02003545">
    <property type="protein sequence ID" value="KAF6016401.1"/>
    <property type="molecule type" value="Genomic_DNA"/>
</dbReference>
<dbReference type="AlphaFoldDB" id="A0A7J7ISN8"/>
<evidence type="ECO:0000313" key="2">
    <source>
        <dbReference type="Proteomes" id="UP000593567"/>
    </source>
</evidence>